<gene>
    <name evidence="1" type="ORF">H7R39_02520</name>
</gene>
<name>A0A842J3J2_9BACT</name>
<dbReference type="AlphaFoldDB" id="A0A842J3J2"/>
<proteinExistence type="predicted"/>
<dbReference type="RefSeq" id="WP_185897835.1">
    <property type="nucleotide sequence ID" value="NZ_JACLZK010000001.1"/>
</dbReference>
<dbReference type="EMBL" id="JACLZK010000001">
    <property type="protein sequence ID" value="MBC2882161.1"/>
    <property type="molecule type" value="Genomic_DNA"/>
</dbReference>
<protein>
    <submittedName>
        <fullName evidence="1">Uncharacterized protein</fullName>
    </submittedName>
</protein>
<organism evidence="1 2">
    <name type="scientific">Campylobacter massiliensis</name>
    <dbReference type="NCBI Taxonomy" id="2762557"/>
    <lineage>
        <taxon>Bacteria</taxon>
        <taxon>Pseudomonadati</taxon>
        <taxon>Campylobacterota</taxon>
        <taxon>Epsilonproteobacteria</taxon>
        <taxon>Campylobacterales</taxon>
        <taxon>Campylobacteraceae</taxon>
        <taxon>Campylobacter</taxon>
    </lineage>
</organism>
<evidence type="ECO:0000313" key="1">
    <source>
        <dbReference type="EMBL" id="MBC2882161.1"/>
    </source>
</evidence>
<dbReference type="Proteomes" id="UP000552683">
    <property type="component" value="Unassembled WGS sequence"/>
</dbReference>
<keyword evidence="2" id="KW-1185">Reference proteome</keyword>
<evidence type="ECO:0000313" key="2">
    <source>
        <dbReference type="Proteomes" id="UP000552683"/>
    </source>
</evidence>
<accession>A0A842J3J2</accession>
<sequence length="55" mass="6145">MGFSASQARSCKQKKFKFDKLRFLQSSKQSAAEKRSKNANLKQVIASFGRGGSKF</sequence>
<reference evidence="1 2" key="1">
    <citation type="submission" date="2020-08" db="EMBL/GenBank/DDBJ databases">
        <title>Complete genome and description of Campylobacter massiliensis Marseille-Q3452 sp. nov.</title>
        <authorList>
            <person name="Antezack A."/>
        </authorList>
    </citation>
    <scope>NUCLEOTIDE SEQUENCE [LARGE SCALE GENOMIC DNA]</scope>
    <source>
        <strain evidence="1 2">Marseille-Q3452</strain>
    </source>
</reference>
<comment type="caution">
    <text evidence="1">The sequence shown here is derived from an EMBL/GenBank/DDBJ whole genome shotgun (WGS) entry which is preliminary data.</text>
</comment>